<accession>A0A922MQZ2</accession>
<evidence type="ECO:0000256" key="1">
    <source>
        <dbReference type="ARBA" id="ARBA00022884"/>
    </source>
</evidence>
<dbReference type="AlphaFoldDB" id="A0A922MQZ2"/>
<dbReference type="SMART" id="SM00582">
    <property type="entry name" value="RPR"/>
    <property type="match status" value="1"/>
</dbReference>
<evidence type="ECO:0008006" key="8">
    <source>
        <dbReference type="Google" id="ProtNLM"/>
    </source>
</evidence>
<dbReference type="PANTHER" id="PTHR23140">
    <property type="entry name" value="RNA PROCESSING PROTEIN LD23810P"/>
    <property type="match status" value="1"/>
</dbReference>
<feature type="compositionally biased region" description="Polar residues" evidence="3">
    <location>
        <begin position="150"/>
        <end position="170"/>
    </location>
</feature>
<dbReference type="Proteomes" id="UP000814243">
    <property type="component" value="Unassembled WGS sequence"/>
</dbReference>
<feature type="compositionally biased region" description="Basic and acidic residues" evidence="3">
    <location>
        <begin position="380"/>
        <end position="417"/>
    </location>
</feature>
<proteinExistence type="predicted"/>
<dbReference type="PROSITE" id="PS50102">
    <property type="entry name" value="RRM"/>
    <property type="match status" value="1"/>
</dbReference>
<evidence type="ECO:0000313" key="6">
    <source>
        <dbReference type="EMBL" id="KAH9641202.1"/>
    </source>
</evidence>
<feature type="compositionally biased region" description="Pro residues" evidence="3">
    <location>
        <begin position="766"/>
        <end position="780"/>
    </location>
</feature>
<comment type="caution">
    <text evidence="6">The sequence shown here is derived from an EMBL/GenBank/DDBJ whole genome shotgun (WGS) entry which is preliminary data.</text>
</comment>
<feature type="region of interest" description="Disordered" evidence="3">
    <location>
        <begin position="294"/>
        <end position="417"/>
    </location>
</feature>
<dbReference type="Gene3D" id="3.30.70.330">
    <property type="match status" value="1"/>
</dbReference>
<dbReference type="SUPFAM" id="SSF48464">
    <property type="entry name" value="ENTH/VHS domain"/>
    <property type="match status" value="1"/>
</dbReference>
<dbReference type="InterPro" id="IPR035979">
    <property type="entry name" value="RBD_domain_sf"/>
</dbReference>
<dbReference type="Pfam" id="PF04818">
    <property type="entry name" value="CID"/>
    <property type="match status" value="1"/>
</dbReference>
<keyword evidence="1 2" id="KW-0694">RNA-binding</keyword>
<protein>
    <recommendedName>
        <fullName evidence="8">Splicing factor, arginine/serine-rich 15</fullName>
    </recommendedName>
</protein>
<dbReference type="GO" id="GO:0005634">
    <property type="term" value="C:nucleus"/>
    <property type="evidence" value="ECO:0007669"/>
    <property type="project" value="TreeGrafter"/>
</dbReference>
<dbReference type="CDD" id="cd12227">
    <property type="entry name" value="RRM_SCAF4_SCAF8"/>
    <property type="match status" value="1"/>
</dbReference>
<feature type="compositionally biased region" description="Pro residues" evidence="3">
    <location>
        <begin position="1109"/>
        <end position="1121"/>
    </location>
</feature>
<evidence type="ECO:0000259" key="5">
    <source>
        <dbReference type="PROSITE" id="PS51391"/>
    </source>
</evidence>
<dbReference type="EMBL" id="JACEFF010000252">
    <property type="protein sequence ID" value="KAH9641202.1"/>
    <property type="molecule type" value="Genomic_DNA"/>
</dbReference>
<dbReference type="FunFam" id="1.25.40.90:FF:000004">
    <property type="entry name" value="splicing factor, arginine/serine-rich 15"/>
    <property type="match status" value="1"/>
</dbReference>
<evidence type="ECO:0000256" key="2">
    <source>
        <dbReference type="PROSITE-ProRule" id="PRU00176"/>
    </source>
</evidence>
<dbReference type="Pfam" id="PF00076">
    <property type="entry name" value="RRM_1"/>
    <property type="match status" value="1"/>
</dbReference>
<dbReference type="InterPro" id="IPR000504">
    <property type="entry name" value="RRM_dom"/>
</dbReference>
<feature type="domain" description="RRM" evidence="4">
    <location>
        <begin position="429"/>
        <end position="501"/>
    </location>
</feature>
<feature type="compositionally biased region" description="Basic and acidic residues" evidence="3">
    <location>
        <begin position="697"/>
        <end position="732"/>
    </location>
</feature>
<feature type="region of interest" description="Disordered" evidence="3">
    <location>
        <begin position="213"/>
        <end position="249"/>
    </location>
</feature>
<feature type="compositionally biased region" description="Basic and acidic residues" evidence="3">
    <location>
        <begin position="680"/>
        <end position="690"/>
    </location>
</feature>
<feature type="region of interest" description="Disordered" evidence="3">
    <location>
        <begin position="150"/>
        <end position="199"/>
    </location>
</feature>
<feature type="region of interest" description="Disordered" evidence="3">
    <location>
        <begin position="673"/>
        <end position="1240"/>
    </location>
</feature>
<feature type="compositionally biased region" description="Basic and acidic residues" evidence="3">
    <location>
        <begin position="859"/>
        <end position="1000"/>
    </location>
</feature>
<feature type="compositionally biased region" description="Low complexity" evidence="3">
    <location>
        <begin position="756"/>
        <end position="765"/>
    </location>
</feature>
<feature type="compositionally biased region" description="Basic residues" evidence="3">
    <location>
        <begin position="349"/>
        <end position="379"/>
    </location>
</feature>
<gene>
    <name evidence="6" type="ORF">HF086_004589</name>
</gene>
<dbReference type="InterPro" id="IPR051485">
    <property type="entry name" value="SR-CTD_assoc_factor"/>
</dbReference>
<dbReference type="InterPro" id="IPR012677">
    <property type="entry name" value="Nucleotide-bd_a/b_plait_sf"/>
</dbReference>
<dbReference type="PROSITE" id="PS51391">
    <property type="entry name" value="CID"/>
    <property type="match status" value="1"/>
</dbReference>
<feature type="compositionally biased region" description="Polar residues" evidence="3">
    <location>
        <begin position="179"/>
        <end position="199"/>
    </location>
</feature>
<dbReference type="SUPFAM" id="SSF54928">
    <property type="entry name" value="RNA-binding domain, RBD"/>
    <property type="match status" value="1"/>
</dbReference>
<reference evidence="6" key="1">
    <citation type="journal article" date="2021" name="G3 (Bethesda)">
        <title>Genome and transcriptome analysis of the beet armyworm Spodoptera exigua reveals targets for pest control. .</title>
        <authorList>
            <person name="Simon S."/>
            <person name="Breeschoten T."/>
            <person name="Jansen H.J."/>
            <person name="Dirks R.P."/>
            <person name="Schranz M.E."/>
            <person name="Ros V.I.D."/>
        </authorList>
    </citation>
    <scope>NUCLEOTIDE SEQUENCE</scope>
    <source>
        <strain evidence="6">TB_SE_WUR_2020</strain>
    </source>
</reference>
<dbReference type="CDD" id="cd16983">
    <property type="entry name" value="CID_SCAF8_like"/>
    <property type="match status" value="1"/>
</dbReference>
<feature type="domain" description="CID" evidence="5">
    <location>
        <begin position="1"/>
        <end position="141"/>
    </location>
</feature>
<organism evidence="6 7">
    <name type="scientific">Spodoptera exigua</name>
    <name type="common">Beet armyworm</name>
    <name type="synonym">Noctua fulgens</name>
    <dbReference type="NCBI Taxonomy" id="7107"/>
    <lineage>
        <taxon>Eukaryota</taxon>
        <taxon>Metazoa</taxon>
        <taxon>Ecdysozoa</taxon>
        <taxon>Arthropoda</taxon>
        <taxon>Hexapoda</taxon>
        <taxon>Insecta</taxon>
        <taxon>Pterygota</taxon>
        <taxon>Neoptera</taxon>
        <taxon>Endopterygota</taxon>
        <taxon>Lepidoptera</taxon>
        <taxon>Glossata</taxon>
        <taxon>Ditrysia</taxon>
        <taxon>Noctuoidea</taxon>
        <taxon>Noctuidae</taxon>
        <taxon>Amphipyrinae</taxon>
        <taxon>Spodoptera</taxon>
    </lineage>
</organism>
<dbReference type="InterPro" id="IPR008942">
    <property type="entry name" value="ENTH_VHS"/>
</dbReference>
<feature type="compositionally biased region" description="Low complexity" evidence="3">
    <location>
        <begin position="642"/>
        <end position="655"/>
    </location>
</feature>
<dbReference type="PANTHER" id="PTHR23140:SF4">
    <property type="entry name" value="PROTEIN CBR-NRD-1"/>
    <property type="match status" value="1"/>
</dbReference>
<name>A0A922MQZ2_SPOEX</name>
<dbReference type="GO" id="GO:0003723">
    <property type="term" value="F:RNA binding"/>
    <property type="evidence" value="ECO:0007669"/>
    <property type="project" value="UniProtKB-UniRule"/>
</dbReference>
<evidence type="ECO:0000259" key="4">
    <source>
        <dbReference type="PROSITE" id="PS50102"/>
    </source>
</evidence>
<feature type="compositionally biased region" description="Pro residues" evidence="3">
    <location>
        <begin position="809"/>
        <end position="829"/>
    </location>
</feature>
<feature type="region of interest" description="Disordered" evidence="3">
    <location>
        <begin position="558"/>
        <end position="655"/>
    </location>
</feature>
<feature type="compositionally biased region" description="Polar residues" evidence="3">
    <location>
        <begin position="294"/>
        <end position="312"/>
    </location>
</feature>
<feature type="compositionally biased region" description="Pro residues" evidence="3">
    <location>
        <begin position="566"/>
        <end position="594"/>
    </location>
</feature>
<sequence length="1240" mass="140366">MEMPEVKSFNAELSALYDNKPPISKAKMSAITRGAIKAIKFYKHVVHSVEKFIQKCKPEYKVPGLYVIDSIVRQSRHQFGQDKDVFAPRFAKNMQQTFANLFRCPPEDKRNIIRVLNLWQKNNVFSPQVIQPLLDMADPNHPLHQEIQQQQNNTANGSSLNISHNATDSKISPVPQPLHTPQSSTPMGDQFQDQPSSQPAKFNRKLLNDFEYESEDDAAPEPAPQHSSHSTHTSHSIHATHSATHAQQNPADALGSILTNPEIMRQLQSLQAQMQMMTGMQIPNLMPMMSDLQMQQSQNQGLPFMGSQSDSQKQNDPKDDMVESDIEFVETGPQVIEIPDANDSSPSPKSRRHRSRSKSPRRRRRSSRSRSRSPRRRRDRDRDRERDKDRDRDKEKNYKEREAEREKQREREKKGLPPIKKENLSVCSTTLWVGHLSKLATPEELSDLFGAIGGVAAIDVVAPRGCAFVVMERRRDAAKAIAKLNRHKLHSKEITVAWAPGKGVKGREWKDYWEAELGVSYLPWAALHARWALAALSLDALEDGGAVDEDTLPPWLPPRIQALLSKPPPNFNSAEPPPGFNMSEPPPFNITQPPPDDKMDDDRKDRDRDRRGGERDRDRRGERDRDRRERGDRGERVTEEMIVGTATETEVATGETEIEIEIATGAKDSLQEIITANNENPEKSLQERLWEMANGKPAREDKREDFPEQRDREDGREDQRTDRPPLIDRLPARLDGPPPAMDTGPWMDGPGPGPFGPRFNGMGPPFNRPPFDGPRPPFDGGPPMFEGGPRFERPPFGRMPFDGMNRPPFDGPRPPFDGPRPPFDGPRPPFDGARPFEPPFEGDRPPFDGPPRFDGPPEFFDRPRGRFDDRDQFGDRGWSGDRDRERDWGDRRPDWEDRRRDRRQPRDHEDNRYNRPDRGDRRRNFDDQGRPGDQRRGDDQNKTNDSRRTDETQQNKSADSRRGDDQSRREDSQSKSRPPKDERNDKNDRNSSRRDRDRKSRWGAAEEAETTGNGDSDKPQEADGANTQPAGDLAASAEPSEVADTTSQDEQTLRTEVSDSIPSQETESEKAFQPPEDSMDSNDTPGLTERSVEPSPGELDEKMEHSLPEPSPPERSLPEPSPIERSPPECSPPEPSIPERSPPESSPPPAEERAQEQTANALYDTDEAVDTNFSAPATTEYEREREPSPPPPVVEKDFEESGIEASKPVDMFSPELEQSESSQEADVSEPQSAESKEGAA</sequence>
<dbReference type="Gene3D" id="1.25.40.90">
    <property type="match status" value="1"/>
</dbReference>
<dbReference type="InterPro" id="IPR006569">
    <property type="entry name" value="CID_dom"/>
</dbReference>
<evidence type="ECO:0000313" key="7">
    <source>
        <dbReference type="Proteomes" id="UP000814243"/>
    </source>
</evidence>
<feature type="compositionally biased region" description="Basic and acidic residues" evidence="3">
    <location>
        <begin position="595"/>
        <end position="639"/>
    </location>
</feature>
<evidence type="ECO:0000256" key="3">
    <source>
        <dbReference type="SAM" id="MobiDB-lite"/>
    </source>
</evidence>
<feature type="compositionally biased region" description="Low complexity" evidence="3">
    <location>
        <begin position="1213"/>
        <end position="1224"/>
    </location>
</feature>
<dbReference type="SMART" id="SM00360">
    <property type="entry name" value="RRM"/>
    <property type="match status" value="1"/>
</dbReference>
<feature type="compositionally biased region" description="Low complexity" evidence="3">
    <location>
        <begin position="226"/>
        <end position="246"/>
    </location>
</feature>